<proteinExistence type="predicted"/>
<evidence type="ECO:0000313" key="3">
    <source>
        <dbReference type="Proteomes" id="UP000509241"/>
    </source>
</evidence>
<keyword evidence="3" id="KW-1185">Reference proteome</keyword>
<dbReference type="PANTHER" id="PTHR39162:SF1">
    <property type="entry name" value="SPORULATION PROTEIN YTFJ"/>
    <property type="match status" value="1"/>
</dbReference>
<feature type="region of interest" description="Disordered" evidence="1">
    <location>
        <begin position="51"/>
        <end position="74"/>
    </location>
</feature>
<dbReference type="Proteomes" id="UP000509241">
    <property type="component" value="Chromosome"/>
</dbReference>
<reference evidence="2 3" key="1">
    <citation type="submission" date="2020-07" db="EMBL/GenBank/DDBJ databases">
        <authorList>
            <person name="Cui H."/>
        </authorList>
    </citation>
    <scope>NUCLEOTIDE SEQUENCE [LARGE SCALE GENOMIC DNA]</scope>
    <source>
        <strain evidence="2 3">YPL8</strain>
    </source>
</reference>
<name>A0A7D5GPN6_9EURY</name>
<dbReference type="RefSeq" id="WP_179263287.1">
    <property type="nucleotide sequence ID" value="NZ_CP058601.1"/>
</dbReference>
<organism evidence="2 3">
    <name type="scientific">Natrinema halophilum</name>
    <dbReference type="NCBI Taxonomy" id="1699371"/>
    <lineage>
        <taxon>Archaea</taxon>
        <taxon>Methanobacteriati</taxon>
        <taxon>Methanobacteriota</taxon>
        <taxon>Stenosarchaea group</taxon>
        <taxon>Halobacteria</taxon>
        <taxon>Halobacteriales</taxon>
        <taxon>Natrialbaceae</taxon>
        <taxon>Natrinema</taxon>
    </lineage>
</organism>
<dbReference type="PANTHER" id="PTHR39162">
    <property type="entry name" value="GLL3345 PROTEIN"/>
    <property type="match status" value="1"/>
</dbReference>
<dbReference type="KEGG" id="haly:HYG82_18100"/>
<dbReference type="EMBL" id="CP058601">
    <property type="protein sequence ID" value="QLG50613.1"/>
    <property type="molecule type" value="Genomic_DNA"/>
</dbReference>
<dbReference type="InterPro" id="IPR014229">
    <property type="entry name" value="Spore_YtfJ"/>
</dbReference>
<dbReference type="AlphaFoldDB" id="A0A7D5GPN6"/>
<protein>
    <submittedName>
        <fullName evidence="2">Sporulation protein YtfJ</fullName>
    </submittedName>
</protein>
<feature type="compositionally biased region" description="Basic and acidic residues" evidence="1">
    <location>
        <begin position="51"/>
        <end position="67"/>
    </location>
</feature>
<evidence type="ECO:0000256" key="1">
    <source>
        <dbReference type="SAM" id="MobiDB-lite"/>
    </source>
</evidence>
<evidence type="ECO:0000313" key="2">
    <source>
        <dbReference type="EMBL" id="QLG50613.1"/>
    </source>
</evidence>
<dbReference type="GeneID" id="56035245"/>
<gene>
    <name evidence="2" type="ORF">HYG82_18100</name>
</gene>
<sequence length="119" mass="12669">MNHRERLSAIGDRIQDHAGVTQVYGDPVEHDGKTIVPVAKVAYGFGGGYESEGREDVDTAGENRDAGEGGGMGGGVWATPIGVVEITNQETRFIPFGDTRKRAVVAGLCFVFGYVLGRK</sequence>
<accession>A0A7D5GPN6</accession>
<dbReference type="OrthoDB" id="293514at2157"/>
<dbReference type="Pfam" id="PF09579">
    <property type="entry name" value="Spore_YtfJ"/>
    <property type="match status" value="1"/>
</dbReference>